<organism evidence="1 3">
    <name type="scientific">Phytophthora cactorum</name>
    <dbReference type="NCBI Taxonomy" id="29920"/>
    <lineage>
        <taxon>Eukaryota</taxon>
        <taxon>Sar</taxon>
        <taxon>Stramenopiles</taxon>
        <taxon>Oomycota</taxon>
        <taxon>Peronosporomycetes</taxon>
        <taxon>Peronosporales</taxon>
        <taxon>Peronosporaceae</taxon>
        <taxon>Phytophthora</taxon>
    </lineage>
</organism>
<evidence type="ECO:0000313" key="1">
    <source>
        <dbReference type="EMBL" id="KAG2936837.1"/>
    </source>
</evidence>
<dbReference type="AlphaFoldDB" id="A0A8T1D4C6"/>
<proteinExistence type="predicted"/>
<protein>
    <submittedName>
        <fullName evidence="1">Uncharacterized protein</fullName>
    </submittedName>
</protein>
<comment type="caution">
    <text evidence="1">The sequence shown here is derived from an EMBL/GenBank/DDBJ whole genome shotgun (WGS) entry which is preliminary data.</text>
</comment>
<dbReference type="EMBL" id="RCMK01000319">
    <property type="protein sequence ID" value="KAG2936837.1"/>
    <property type="molecule type" value="Genomic_DNA"/>
</dbReference>
<dbReference type="EMBL" id="RCMV01000527">
    <property type="protein sequence ID" value="KAG3215855.1"/>
    <property type="molecule type" value="Genomic_DNA"/>
</dbReference>
<evidence type="ECO:0000313" key="2">
    <source>
        <dbReference type="EMBL" id="KAG3215855.1"/>
    </source>
</evidence>
<accession>A0A8T1D4C6</accession>
<name>A0A8T1D4C6_9STRA</name>
<dbReference type="Proteomes" id="UP000736787">
    <property type="component" value="Unassembled WGS sequence"/>
</dbReference>
<evidence type="ECO:0000313" key="3">
    <source>
        <dbReference type="Proteomes" id="UP000736787"/>
    </source>
</evidence>
<sequence>MVPEARMPQREIQDKANIFVDAWQPIFYQTPAPTAGMENVLKGPDKISH</sequence>
<reference evidence="1" key="1">
    <citation type="submission" date="2018-10" db="EMBL/GenBank/DDBJ databases">
        <title>Effector identification in a new, highly contiguous assembly of the strawberry crown rot pathogen Phytophthora cactorum.</title>
        <authorList>
            <person name="Armitage A.D."/>
            <person name="Nellist C.F."/>
            <person name="Bates H."/>
            <person name="Vickerstaff R.J."/>
            <person name="Harrison R.J."/>
        </authorList>
    </citation>
    <scope>NUCLEOTIDE SEQUENCE</scope>
    <source>
        <strain evidence="1">4040</strain>
        <strain evidence="2">P421</strain>
    </source>
</reference>
<dbReference type="Proteomes" id="UP000760860">
    <property type="component" value="Unassembled WGS sequence"/>
</dbReference>
<gene>
    <name evidence="1" type="ORF">PC117_g11947</name>
    <name evidence="2" type="ORF">PC129_g13277</name>
</gene>